<feature type="domain" description="Methyltransferase" evidence="6">
    <location>
        <begin position="222"/>
        <end position="293"/>
    </location>
</feature>
<organism evidence="8 9">
    <name type="scientific">Paenibacillus thailandensis</name>
    <dbReference type="NCBI Taxonomy" id="393250"/>
    <lineage>
        <taxon>Bacteria</taxon>
        <taxon>Bacillati</taxon>
        <taxon>Bacillota</taxon>
        <taxon>Bacilli</taxon>
        <taxon>Bacillales</taxon>
        <taxon>Paenibacillaceae</taxon>
        <taxon>Paenibacillus</taxon>
    </lineage>
</organism>
<dbReference type="PANTHER" id="PTHR18895:SF74">
    <property type="entry name" value="MTRF1L RELEASE FACTOR GLUTAMINE METHYLTRANSFERASE"/>
    <property type="match status" value="1"/>
</dbReference>
<feature type="binding site" evidence="4">
    <location>
        <begin position="226"/>
        <end position="230"/>
    </location>
    <ligand>
        <name>S-adenosyl-L-methionine</name>
        <dbReference type="ChEBI" id="CHEBI:59789"/>
    </ligand>
</feature>
<evidence type="ECO:0000256" key="4">
    <source>
        <dbReference type="HAMAP-Rule" id="MF_02126"/>
    </source>
</evidence>
<dbReference type="GO" id="GO:0008168">
    <property type="term" value="F:methyltransferase activity"/>
    <property type="evidence" value="ECO:0007669"/>
    <property type="project" value="UniProtKB-KW"/>
</dbReference>
<dbReference type="NCBIfam" id="TIGR00536">
    <property type="entry name" value="hemK_fam"/>
    <property type="match status" value="1"/>
</dbReference>
<evidence type="ECO:0000256" key="2">
    <source>
        <dbReference type="ARBA" id="ARBA00022679"/>
    </source>
</evidence>
<dbReference type="Proteomes" id="UP001597493">
    <property type="component" value="Unassembled WGS sequence"/>
</dbReference>
<gene>
    <name evidence="4" type="primary">prmC</name>
    <name evidence="8" type="ORF">ACFSW5_24600</name>
</gene>
<evidence type="ECO:0000313" key="8">
    <source>
        <dbReference type="EMBL" id="MFD2663423.1"/>
    </source>
</evidence>
<dbReference type="EC" id="2.1.1.297" evidence="4"/>
<sequence>MNNESTRGKLFEPPLSIREACMQASSFLERERVTEPREHAELLLMHLLGSERAALLRDWNEPFPAERLAEWERLLRRKAAGEPLQYIVGEQWFYGRPFKVTPAVLIPRPETELLVEAVLEEADALWPEAALATGMGAEALRPEAGARLGEPQGESGSDPLDAGMNAAPGHSEEGLPGAAEAAGSGERTIASSTPRPEGGVAGGRIFRRGASFAGTGAEAPVVLDVGTGSGAIAVTLAAERPRWRVCATDISPDALDIACRNASGLGTAERMLFTQGDLLKPYLNGEQFGGIAAGLAVDVLVSNPPYIPEGDIPHLQREVRDYEPRLALDGGADGLDPYRRMLDQLDGLARIPRIVAFELGIYQAGEVAALLKSRGHWDRIRIVSDYGGIERHVLAIRSQNETNLAKI</sequence>
<dbReference type="InterPro" id="IPR029063">
    <property type="entry name" value="SAM-dependent_MTases_sf"/>
</dbReference>
<comment type="caution">
    <text evidence="8">The sequence shown here is derived from an EMBL/GenBank/DDBJ whole genome shotgun (WGS) entry which is preliminary data.</text>
</comment>
<feature type="binding site" evidence="4">
    <location>
        <begin position="303"/>
        <end position="306"/>
    </location>
    <ligand>
        <name>substrate</name>
    </ligand>
</feature>
<keyword evidence="1 4" id="KW-0489">Methyltransferase</keyword>
<dbReference type="InterPro" id="IPR002052">
    <property type="entry name" value="DNA_methylase_N6_adenine_CS"/>
</dbReference>
<name>A0ABW5R3X7_9BACL</name>
<comment type="caution">
    <text evidence="4">Lacks conserved residue(s) required for the propagation of feature annotation.</text>
</comment>
<dbReference type="GO" id="GO:0032259">
    <property type="term" value="P:methylation"/>
    <property type="evidence" value="ECO:0007669"/>
    <property type="project" value="UniProtKB-KW"/>
</dbReference>
<dbReference type="InterPro" id="IPR041698">
    <property type="entry name" value="Methyltransf_25"/>
</dbReference>
<dbReference type="EMBL" id="JBHUMY010000043">
    <property type="protein sequence ID" value="MFD2663423.1"/>
    <property type="molecule type" value="Genomic_DNA"/>
</dbReference>
<reference evidence="9" key="1">
    <citation type="journal article" date="2019" name="Int. J. Syst. Evol. Microbiol.">
        <title>The Global Catalogue of Microorganisms (GCM) 10K type strain sequencing project: providing services to taxonomists for standard genome sequencing and annotation.</title>
        <authorList>
            <consortium name="The Broad Institute Genomics Platform"/>
            <consortium name="The Broad Institute Genome Sequencing Center for Infectious Disease"/>
            <person name="Wu L."/>
            <person name="Ma J."/>
        </authorList>
    </citation>
    <scope>NUCLEOTIDE SEQUENCE [LARGE SCALE GENOMIC DNA]</scope>
    <source>
        <strain evidence="9">TISTR 1827</strain>
    </source>
</reference>
<dbReference type="InterPro" id="IPR019874">
    <property type="entry name" value="RF_methyltr_PrmC"/>
</dbReference>
<dbReference type="InterPro" id="IPR050320">
    <property type="entry name" value="N5-glutamine_MTase"/>
</dbReference>
<feature type="compositionally biased region" description="Low complexity" evidence="5">
    <location>
        <begin position="174"/>
        <end position="186"/>
    </location>
</feature>
<feature type="domain" description="Release factor glutamine methyltransferase N-terminal" evidence="7">
    <location>
        <begin position="19"/>
        <end position="89"/>
    </location>
</feature>
<dbReference type="InterPro" id="IPR004556">
    <property type="entry name" value="HemK-like"/>
</dbReference>
<dbReference type="RefSeq" id="WP_379279419.1">
    <property type="nucleotide sequence ID" value="NZ_JBHUGT010000055.1"/>
</dbReference>
<comment type="function">
    <text evidence="4">Methylates the class 1 translation termination release factors RF1/PrfA and RF2/PrfB on the glutamine residue of the universally conserved GGQ motif.</text>
</comment>
<dbReference type="PROSITE" id="PS00092">
    <property type="entry name" value="N6_MTASE"/>
    <property type="match status" value="1"/>
</dbReference>
<evidence type="ECO:0000259" key="7">
    <source>
        <dbReference type="Pfam" id="PF17827"/>
    </source>
</evidence>
<feature type="binding site" evidence="4">
    <location>
        <position position="249"/>
    </location>
    <ligand>
        <name>S-adenosyl-L-methionine</name>
        <dbReference type="ChEBI" id="CHEBI:59789"/>
    </ligand>
</feature>
<evidence type="ECO:0000256" key="1">
    <source>
        <dbReference type="ARBA" id="ARBA00022603"/>
    </source>
</evidence>
<proteinExistence type="inferred from homology"/>
<dbReference type="PANTHER" id="PTHR18895">
    <property type="entry name" value="HEMK METHYLTRANSFERASE"/>
    <property type="match status" value="1"/>
</dbReference>
<evidence type="ECO:0000313" key="9">
    <source>
        <dbReference type="Proteomes" id="UP001597493"/>
    </source>
</evidence>
<comment type="similarity">
    <text evidence="4">Belongs to the protein N5-glutamine methyltransferase family. PrmC subfamily.</text>
</comment>
<protein>
    <recommendedName>
        <fullName evidence="4">Release factor glutamine methyltransferase</fullName>
        <shortName evidence="4">RF MTase</shortName>
        <ecNumber evidence="4">2.1.1.297</ecNumber>
    </recommendedName>
    <alternativeName>
        <fullName evidence="4">N5-glutamine methyltransferase PrmC</fullName>
    </alternativeName>
    <alternativeName>
        <fullName evidence="4">Protein-(glutamine-N5) MTase PrmC</fullName>
    </alternativeName>
    <alternativeName>
        <fullName evidence="4">Protein-glutamine N-methyltransferase PrmC</fullName>
    </alternativeName>
</protein>
<evidence type="ECO:0000256" key="3">
    <source>
        <dbReference type="ARBA" id="ARBA00022691"/>
    </source>
</evidence>
<dbReference type="Gene3D" id="3.40.50.150">
    <property type="entry name" value="Vaccinia Virus protein VP39"/>
    <property type="match status" value="1"/>
</dbReference>
<dbReference type="Gene3D" id="1.10.8.10">
    <property type="entry name" value="DNA helicase RuvA subunit, C-terminal domain"/>
    <property type="match status" value="1"/>
</dbReference>
<dbReference type="InterPro" id="IPR040758">
    <property type="entry name" value="PrmC_N"/>
</dbReference>
<evidence type="ECO:0000256" key="5">
    <source>
        <dbReference type="SAM" id="MobiDB-lite"/>
    </source>
</evidence>
<keyword evidence="9" id="KW-1185">Reference proteome</keyword>
<keyword evidence="3 4" id="KW-0949">S-adenosyl-L-methionine</keyword>
<feature type="region of interest" description="Disordered" evidence="5">
    <location>
        <begin position="147"/>
        <end position="203"/>
    </location>
</feature>
<dbReference type="CDD" id="cd02440">
    <property type="entry name" value="AdoMet_MTases"/>
    <property type="match status" value="1"/>
</dbReference>
<evidence type="ECO:0000259" key="6">
    <source>
        <dbReference type="Pfam" id="PF13649"/>
    </source>
</evidence>
<feature type="binding site" evidence="4">
    <location>
        <position position="303"/>
    </location>
    <ligand>
        <name>S-adenosyl-L-methionine</name>
        <dbReference type="ChEBI" id="CHEBI:59789"/>
    </ligand>
</feature>
<comment type="catalytic activity">
    <reaction evidence="4">
        <text>L-glutaminyl-[peptide chain release factor] + S-adenosyl-L-methionine = N(5)-methyl-L-glutaminyl-[peptide chain release factor] + S-adenosyl-L-homocysteine + H(+)</text>
        <dbReference type="Rhea" id="RHEA:42896"/>
        <dbReference type="Rhea" id="RHEA-COMP:10271"/>
        <dbReference type="Rhea" id="RHEA-COMP:10272"/>
        <dbReference type="ChEBI" id="CHEBI:15378"/>
        <dbReference type="ChEBI" id="CHEBI:30011"/>
        <dbReference type="ChEBI" id="CHEBI:57856"/>
        <dbReference type="ChEBI" id="CHEBI:59789"/>
        <dbReference type="ChEBI" id="CHEBI:61891"/>
        <dbReference type="EC" id="2.1.1.297"/>
    </reaction>
</comment>
<dbReference type="Pfam" id="PF13649">
    <property type="entry name" value="Methyltransf_25"/>
    <property type="match status" value="1"/>
</dbReference>
<dbReference type="SUPFAM" id="SSF53335">
    <property type="entry name" value="S-adenosyl-L-methionine-dependent methyltransferases"/>
    <property type="match status" value="1"/>
</dbReference>
<accession>A0ABW5R3X7</accession>
<keyword evidence="2 4" id="KW-0808">Transferase</keyword>
<dbReference type="Pfam" id="PF17827">
    <property type="entry name" value="PrmC_N"/>
    <property type="match status" value="1"/>
</dbReference>
<dbReference type="HAMAP" id="MF_02126">
    <property type="entry name" value="RF_methyltr_PrmC"/>
    <property type="match status" value="1"/>
</dbReference>